<organism evidence="1 2">
    <name type="scientific">Racocetra persica</name>
    <dbReference type="NCBI Taxonomy" id="160502"/>
    <lineage>
        <taxon>Eukaryota</taxon>
        <taxon>Fungi</taxon>
        <taxon>Fungi incertae sedis</taxon>
        <taxon>Mucoromycota</taxon>
        <taxon>Glomeromycotina</taxon>
        <taxon>Glomeromycetes</taxon>
        <taxon>Diversisporales</taxon>
        <taxon>Gigasporaceae</taxon>
        <taxon>Racocetra</taxon>
    </lineage>
</organism>
<comment type="caution">
    <text evidence="1">The sequence shown here is derived from an EMBL/GenBank/DDBJ whole genome shotgun (WGS) entry which is preliminary data.</text>
</comment>
<protein>
    <submittedName>
        <fullName evidence="1">19371_t:CDS:1</fullName>
    </submittedName>
</protein>
<accession>A0ACA9RU39</accession>
<evidence type="ECO:0000313" key="2">
    <source>
        <dbReference type="Proteomes" id="UP000789920"/>
    </source>
</evidence>
<gene>
    <name evidence="1" type="ORF">RPERSI_LOCUS23085</name>
</gene>
<reference evidence="1" key="1">
    <citation type="submission" date="2021-06" db="EMBL/GenBank/DDBJ databases">
        <authorList>
            <person name="Kallberg Y."/>
            <person name="Tangrot J."/>
            <person name="Rosling A."/>
        </authorList>
    </citation>
    <scope>NUCLEOTIDE SEQUENCE</scope>
    <source>
        <strain evidence="1">MA461A</strain>
    </source>
</reference>
<keyword evidence="2" id="KW-1185">Reference proteome</keyword>
<proteinExistence type="predicted"/>
<sequence length="118" mass="14077">MTGASRFGQLRHDWMYYKNESHSLPIDYTVYTHLLTSIPQFHGDYFEIIDVIYGYEKILLKNPSIVVQNWLSLFQNFDLNHTKEFLESLLPVQIVIDPKVWIMKRHNISDFTEGEHLF</sequence>
<dbReference type="Proteomes" id="UP000789920">
    <property type="component" value="Unassembled WGS sequence"/>
</dbReference>
<evidence type="ECO:0000313" key="1">
    <source>
        <dbReference type="EMBL" id="CAG8810433.1"/>
    </source>
</evidence>
<dbReference type="EMBL" id="CAJVQC010071252">
    <property type="protein sequence ID" value="CAG8810433.1"/>
    <property type="molecule type" value="Genomic_DNA"/>
</dbReference>
<name>A0ACA9RU39_9GLOM</name>